<evidence type="ECO:0000256" key="1">
    <source>
        <dbReference type="SAM" id="Phobius"/>
    </source>
</evidence>
<gene>
    <name evidence="2" type="ORF">G3O08_11270</name>
</gene>
<sequence length="104" mass="12676">MEEEYKSFEAFYPYYLREHRKKGTRIMHFFGTTLVFCWLILAAVFLNPWFILYAAISGYFFAWVGHFFIEKNKPATFKYPWWSLKSDFKLYFEMLSGKEKFTGK</sequence>
<dbReference type="PANTHER" id="PTHR34205:SF2">
    <property type="entry name" value="DUF962 DOMAIN-CONTAINING PROTEIN"/>
    <property type="match status" value="1"/>
</dbReference>
<comment type="caution">
    <text evidence="2">The sequence shown here is derived from an EMBL/GenBank/DDBJ whole genome shotgun (WGS) entry which is preliminary data.</text>
</comment>
<dbReference type="EMBL" id="JAAGVY010000019">
    <property type="protein sequence ID" value="NEN24080.1"/>
    <property type="molecule type" value="Genomic_DNA"/>
</dbReference>
<dbReference type="RefSeq" id="WP_163285476.1">
    <property type="nucleotide sequence ID" value="NZ_JAAGVY010000019.1"/>
</dbReference>
<dbReference type="Proteomes" id="UP000486602">
    <property type="component" value="Unassembled WGS sequence"/>
</dbReference>
<keyword evidence="1" id="KW-1133">Transmembrane helix</keyword>
<feature type="transmembrane region" description="Helical" evidence="1">
    <location>
        <begin position="26"/>
        <end position="44"/>
    </location>
</feature>
<organism evidence="2 3">
    <name type="scientific">Cryomorpha ignava</name>
    <dbReference type="NCBI Taxonomy" id="101383"/>
    <lineage>
        <taxon>Bacteria</taxon>
        <taxon>Pseudomonadati</taxon>
        <taxon>Bacteroidota</taxon>
        <taxon>Flavobacteriia</taxon>
        <taxon>Flavobacteriales</taxon>
        <taxon>Cryomorphaceae</taxon>
        <taxon>Cryomorpha</taxon>
    </lineage>
</organism>
<name>A0A7K3WQX2_9FLAO</name>
<dbReference type="InterPro" id="IPR009305">
    <property type="entry name" value="Mpo1-like"/>
</dbReference>
<proteinExistence type="predicted"/>
<evidence type="ECO:0000313" key="3">
    <source>
        <dbReference type="Proteomes" id="UP000486602"/>
    </source>
</evidence>
<keyword evidence="3" id="KW-1185">Reference proteome</keyword>
<keyword evidence="1" id="KW-0812">Transmembrane</keyword>
<reference evidence="2 3" key="1">
    <citation type="submission" date="2020-02" db="EMBL/GenBank/DDBJ databases">
        <title>Out from the shadows clarifying the taxonomy of the family Cryomorphaceae and related taxa by utilizing the GTDB taxonomic framework.</title>
        <authorList>
            <person name="Bowman J.P."/>
        </authorList>
    </citation>
    <scope>NUCLEOTIDE SEQUENCE [LARGE SCALE GENOMIC DNA]</scope>
    <source>
        <strain evidence="2 3">QSSC 1-22</strain>
    </source>
</reference>
<protein>
    <submittedName>
        <fullName evidence="2">DUF962 domain-containing protein</fullName>
    </submittedName>
</protein>
<dbReference type="Pfam" id="PF06127">
    <property type="entry name" value="Mpo1-like"/>
    <property type="match status" value="1"/>
</dbReference>
<accession>A0A7K3WQX2</accession>
<feature type="transmembrane region" description="Helical" evidence="1">
    <location>
        <begin position="50"/>
        <end position="69"/>
    </location>
</feature>
<dbReference type="AlphaFoldDB" id="A0A7K3WQX2"/>
<evidence type="ECO:0000313" key="2">
    <source>
        <dbReference type="EMBL" id="NEN24080.1"/>
    </source>
</evidence>
<dbReference type="PANTHER" id="PTHR34205">
    <property type="entry name" value="TRANSMEMBRANE PROTEIN"/>
    <property type="match status" value="1"/>
</dbReference>
<keyword evidence="1" id="KW-0472">Membrane</keyword>